<comment type="caution">
    <text evidence="1">The sequence shown here is derived from an EMBL/GenBank/DDBJ whole genome shotgun (WGS) entry which is preliminary data.</text>
</comment>
<dbReference type="AlphaFoldDB" id="A0AAX2ED53"/>
<proteinExistence type="predicted"/>
<gene>
    <name evidence="1" type="ORF">SAMN04489762_1079</name>
</gene>
<accession>A0AAX2ED53</accession>
<evidence type="ECO:0000313" key="2">
    <source>
        <dbReference type="Proteomes" id="UP000199735"/>
    </source>
</evidence>
<organism evidence="1 2">
    <name type="scientific">Terribacillus saccharophilus</name>
    <dbReference type="NCBI Taxonomy" id="361277"/>
    <lineage>
        <taxon>Bacteria</taxon>
        <taxon>Bacillati</taxon>
        <taxon>Bacillota</taxon>
        <taxon>Bacilli</taxon>
        <taxon>Bacillales</taxon>
        <taxon>Bacillaceae</taxon>
        <taxon>Terribacillus</taxon>
    </lineage>
</organism>
<dbReference type="RefSeq" id="WP_093879957.1">
    <property type="nucleotide sequence ID" value="NZ_FOCD01000001.1"/>
</dbReference>
<protein>
    <recommendedName>
        <fullName evidence="3">Phage protein</fullName>
    </recommendedName>
</protein>
<dbReference type="EMBL" id="FOCD01000001">
    <property type="protein sequence ID" value="SEM80283.1"/>
    <property type="molecule type" value="Genomic_DNA"/>
</dbReference>
<reference evidence="1 2" key="1">
    <citation type="submission" date="2016-10" db="EMBL/GenBank/DDBJ databases">
        <authorList>
            <person name="Varghese N."/>
            <person name="Submissions S."/>
        </authorList>
    </citation>
    <scope>NUCLEOTIDE SEQUENCE [LARGE SCALE GENOMIC DNA]</scope>
    <source>
        <strain evidence="1 2">DSM 21619</strain>
    </source>
</reference>
<name>A0AAX2ED53_9BACI</name>
<evidence type="ECO:0000313" key="1">
    <source>
        <dbReference type="EMBL" id="SEM80283.1"/>
    </source>
</evidence>
<dbReference type="Proteomes" id="UP000199735">
    <property type="component" value="Unassembled WGS sequence"/>
</dbReference>
<sequence length="103" mass="12108">MRDIFKDSVKTYCRVENIVRNTRFTEHDDIVTISIKNSSDEGLDTNCFKVLNFIMSIIGREKTKFLQTPFLYPDSEKVDKVNITFDSKDYREMIKSAFSEDAY</sequence>
<evidence type="ECO:0008006" key="3">
    <source>
        <dbReference type="Google" id="ProtNLM"/>
    </source>
</evidence>